<sequence length="315" mass="34869">MFGRWIANSGFRCYSVARTAKIDPSLKASEVIVKVDAHTVRYSHYNRHLSDFGTELVGTVEKVGEDSDFNVGDRIFAGISTNVNFTKPLKLHTFNHKIMEVPESIKTEDALASVGNYALGYLGLKKLALEKQGNSILLLGQNRSLSSAILDLAQNLFECQVTGVSDSKLNMERFQSQGCNEVLNWKDETLIPKVLERTFGVGADFVIDTVGGDALEKLQHCIKPNGLLLILDQSSGRIPVINTKTLIERNLTVSSISFEKQNPADVRKAFQMAMQILESGMPRGVAPIVVTKDDEARNALEDNRFTGQVVMRIKH</sequence>
<protein>
    <recommendedName>
        <fullName evidence="1">Enoyl reductase (ER) domain-containing protein</fullName>
    </recommendedName>
</protein>
<dbReference type="Pfam" id="PF00107">
    <property type="entry name" value="ADH_zinc_N"/>
    <property type="match status" value="1"/>
</dbReference>
<reference evidence="2" key="1">
    <citation type="submission" date="2020-09" db="EMBL/GenBank/DDBJ databases">
        <authorList>
            <person name="Kikuchi T."/>
        </authorList>
    </citation>
    <scope>NUCLEOTIDE SEQUENCE</scope>
    <source>
        <strain evidence="2">SH1</strain>
    </source>
</reference>
<comment type="caution">
    <text evidence="2">The sequence shown here is derived from an EMBL/GenBank/DDBJ whole genome shotgun (WGS) entry which is preliminary data.</text>
</comment>
<dbReference type="SMART" id="SM00829">
    <property type="entry name" value="PKS_ER"/>
    <property type="match status" value="1"/>
</dbReference>
<evidence type="ECO:0000313" key="2">
    <source>
        <dbReference type="EMBL" id="CAD5218942.1"/>
    </source>
</evidence>
<feature type="domain" description="Enoyl reductase (ER)" evidence="1">
    <location>
        <begin position="12"/>
        <end position="311"/>
    </location>
</feature>
<evidence type="ECO:0000313" key="3">
    <source>
        <dbReference type="Proteomes" id="UP000614601"/>
    </source>
</evidence>
<dbReference type="InterPro" id="IPR013149">
    <property type="entry name" value="ADH-like_C"/>
</dbReference>
<dbReference type="Proteomes" id="UP000614601">
    <property type="component" value="Unassembled WGS sequence"/>
</dbReference>
<dbReference type="SUPFAM" id="SSF50129">
    <property type="entry name" value="GroES-like"/>
    <property type="match status" value="1"/>
</dbReference>
<dbReference type="InterPro" id="IPR036291">
    <property type="entry name" value="NAD(P)-bd_dom_sf"/>
</dbReference>
<dbReference type="InterPro" id="IPR020843">
    <property type="entry name" value="ER"/>
</dbReference>
<dbReference type="OrthoDB" id="3509362at2759"/>
<dbReference type="AlphaFoldDB" id="A0A811KVP4"/>
<proteinExistence type="predicted"/>
<name>A0A811KVP4_9BILA</name>
<gene>
    <name evidence="2" type="ORF">BOKJ2_LOCUS8152</name>
</gene>
<accession>A0A811KVP4</accession>
<dbReference type="Gene3D" id="3.40.50.720">
    <property type="entry name" value="NAD(P)-binding Rossmann-like Domain"/>
    <property type="match status" value="1"/>
</dbReference>
<dbReference type="EMBL" id="CAJFCW020000004">
    <property type="protein sequence ID" value="CAG9112168.1"/>
    <property type="molecule type" value="Genomic_DNA"/>
</dbReference>
<evidence type="ECO:0000259" key="1">
    <source>
        <dbReference type="SMART" id="SM00829"/>
    </source>
</evidence>
<dbReference type="InterPro" id="IPR051397">
    <property type="entry name" value="Zn-ADH-like_protein"/>
</dbReference>
<dbReference type="SUPFAM" id="SSF51735">
    <property type="entry name" value="NAD(P)-binding Rossmann-fold domains"/>
    <property type="match status" value="1"/>
</dbReference>
<dbReference type="GO" id="GO:0016491">
    <property type="term" value="F:oxidoreductase activity"/>
    <property type="evidence" value="ECO:0007669"/>
    <property type="project" value="InterPro"/>
</dbReference>
<organism evidence="2 3">
    <name type="scientific">Bursaphelenchus okinawaensis</name>
    <dbReference type="NCBI Taxonomy" id="465554"/>
    <lineage>
        <taxon>Eukaryota</taxon>
        <taxon>Metazoa</taxon>
        <taxon>Ecdysozoa</taxon>
        <taxon>Nematoda</taxon>
        <taxon>Chromadorea</taxon>
        <taxon>Rhabditida</taxon>
        <taxon>Tylenchina</taxon>
        <taxon>Tylenchomorpha</taxon>
        <taxon>Aphelenchoidea</taxon>
        <taxon>Aphelenchoididae</taxon>
        <taxon>Bursaphelenchus</taxon>
    </lineage>
</organism>
<dbReference type="Proteomes" id="UP000783686">
    <property type="component" value="Unassembled WGS sequence"/>
</dbReference>
<dbReference type="PANTHER" id="PTHR43677">
    <property type="entry name" value="SHORT-CHAIN DEHYDROGENASE/REDUCTASE"/>
    <property type="match status" value="1"/>
</dbReference>
<dbReference type="Gene3D" id="3.90.180.10">
    <property type="entry name" value="Medium-chain alcohol dehydrogenases, catalytic domain"/>
    <property type="match status" value="1"/>
</dbReference>
<dbReference type="PANTHER" id="PTHR43677:SF4">
    <property type="entry name" value="QUINONE OXIDOREDUCTASE-LIKE PROTEIN 2"/>
    <property type="match status" value="1"/>
</dbReference>
<dbReference type="EMBL" id="CAJFDH010000004">
    <property type="protein sequence ID" value="CAD5218942.1"/>
    <property type="molecule type" value="Genomic_DNA"/>
</dbReference>
<dbReference type="InterPro" id="IPR011032">
    <property type="entry name" value="GroES-like_sf"/>
</dbReference>
<keyword evidence="3" id="KW-1185">Reference proteome</keyword>